<dbReference type="Pfam" id="PF00672">
    <property type="entry name" value="HAMP"/>
    <property type="match status" value="1"/>
</dbReference>
<evidence type="ECO:0000259" key="3">
    <source>
        <dbReference type="PROSITE" id="PS50885"/>
    </source>
</evidence>
<dbReference type="SMART" id="SM00304">
    <property type="entry name" value="HAMP"/>
    <property type="match status" value="1"/>
</dbReference>
<protein>
    <recommendedName>
        <fullName evidence="3">HAMP domain-containing protein</fullName>
    </recommendedName>
</protein>
<reference evidence="5" key="1">
    <citation type="journal article" date="2020" name="Appl. Environ. Microbiol.">
        <title>Diazotrophic Anaeromyxobacter Isolates from Soils.</title>
        <authorList>
            <person name="Masuda Y."/>
            <person name="Yamanaka H."/>
            <person name="Xu Z.X."/>
            <person name="Shiratori Y."/>
            <person name="Aono T."/>
            <person name="Amachi S."/>
            <person name="Senoo K."/>
            <person name="Itoh H."/>
        </authorList>
    </citation>
    <scope>NUCLEOTIDE SEQUENCE [LARGE SCALE GENOMIC DNA]</scope>
    <source>
        <strain evidence="5">R267</strain>
    </source>
</reference>
<dbReference type="GO" id="GO:0016791">
    <property type="term" value="F:phosphatase activity"/>
    <property type="evidence" value="ECO:0007669"/>
    <property type="project" value="TreeGrafter"/>
</dbReference>
<dbReference type="AlphaFoldDB" id="A0A7I9VJB2"/>
<feature type="transmembrane region" description="Helical" evidence="2">
    <location>
        <begin position="12"/>
        <end position="35"/>
    </location>
</feature>
<keyword evidence="2" id="KW-1133">Transmembrane helix</keyword>
<keyword evidence="1" id="KW-0378">Hydrolase</keyword>
<dbReference type="Proteomes" id="UP000503640">
    <property type="component" value="Unassembled WGS sequence"/>
</dbReference>
<sequence>MALALAHAQSSLRFRLFAATVVVVGAALAFSMVGFEHVARGVVLDATRSHLAARAREVLEATQRFQRERALTTRSWAEADAMQLSLESGDPKFAEDYLLRSIQDQGGAFAVAALLDARGRVVCAVHAAPEGERHGRSLEALRGRRVALRAVAEVEGGAKLAVTVATAQALGAAAEESPALVLAAPVRDFTGDLVGVVVGVVSRPAVGRLLAEIAGADPAYVPVVADAERRLVTTLPGVSAPAVEALLAPGEDGGRGLERHAAGGGRWLAMRTAPGAETPGWSALMAVSEQEAYGTLRRLRRLLIGIFSLVLAGASVASIAALRRAAQPLAEVAASMVRVSTGDLTTRLPDAYRDELGRLVQSFNTMVAEVERSHGELKRTEALRREMQIAQSIQTAILPRAPALREFELAARMKAAEDVGGDLYDILAFPDTFWLVIGDVSGHGLHAGLIMLMAQAAAHAAITSAPHGAPAEVVACVNRVLHENVRRRMGRDDYLTLMVARYAGAGRFVAAGAHQPVLVASPGGRVDAVEPAGPWCGVMEDVRRHLVEYELQVEPGGLLCLTTDGIVEARGAGDALYGQERLVEVLSGRAGASAPEVLASVFASVERFASVQDDDMTAVVLRRRETDDTV</sequence>
<organism evidence="4 5">
    <name type="scientific">Anaeromyxobacter diazotrophicus</name>
    <dbReference type="NCBI Taxonomy" id="2590199"/>
    <lineage>
        <taxon>Bacteria</taxon>
        <taxon>Pseudomonadati</taxon>
        <taxon>Myxococcota</taxon>
        <taxon>Myxococcia</taxon>
        <taxon>Myxococcales</taxon>
        <taxon>Cystobacterineae</taxon>
        <taxon>Anaeromyxobacteraceae</taxon>
        <taxon>Anaeromyxobacter</taxon>
    </lineage>
</organism>
<gene>
    <name evidence="4" type="ORF">AMYX_12430</name>
</gene>
<comment type="caution">
    <text evidence="4">The sequence shown here is derived from an EMBL/GenBank/DDBJ whole genome shotgun (WGS) entry which is preliminary data.</text>
</comment>
<dbReference type="InterPro" id="IPR001932">
    <property type="entry name" value="PPM-type_phosphatase-like_dom"/>
</dbReference>
<dbReference type="EMBL" id="BJTG01000003">
    <property type="protein sequence ID" value="GEJ56502.1"/>
    <property type="molecule type" value="Genomic_DNA"/>
</dbReference>
<dbReference type="RefSeq" id="WP_235969495.1">
    <property type="nucleotide sequence ID" value="NZ_BJTG01000003.1"/>
</dbReference>
<dbReference type="Pfam" id="PF07228">
    <property type="entry name" value="SpoIIE"/>
    <property type="match status" value="1"/>
</dbReference>
<dbReference type="InterPro" id="IPR036457">
    <property type="entry name" value="PPM-type-like_dom_sf"/>
</dbReference>
<dbReference type="GO" id="GO:0007165">
    <property type="term" value="P:signal transduction"/>
    <property type="evidence" value="ECO:0007669"/>
    <property type="project" value="InterPro"/>
</dbReference>
<dbReference type="PANTHER" id="PTHR43156:SF2">
    <property type="entry name" value="STAGE II SPORULATION PROTEIN E"/>
    <property type="match status" value="1"/>
</dbReference>
<proteinExistence type="predicted"/>
<dbReference type="PANTHER" id="PTHR43156">
    <property type="entry name" value="STAGE II SPORULATION PROTEIN E-RELATED"/>
    <property type="match status" value="1"/>
</dbReference>
<dbReference type="Gene3D" id="6.10.340.10">
    <property type="match status" value="1"/>
</dbReference>
<keyword evidence="5" id="KW-1185">Reference proteome</keyword>
<dbReference type="SUPFAM" id="SSF158472">
    <property type="entry name" value="HAMP domain-like"/>
    <property type="match status" value="1"/>
</dbReference>
<evidence type="ECO:0000256" key="1">
    <source>
        <dbReference type="ARBA" id="ARBA00022801"/>
    </source>
</evidence>
<feature type="domain" description="HAMP" evidence="3">
    <location>
        <begin position="323"/>
        <end position="375"/>
    </location>
</feature>
<dbReference type="SMART" id="SM00331">
    <property type="entry name" value="PP2C_SIG"/>
    <property type="match status" value="1"/>
</dbReference>
<dbReference type="PROSITE" id="PS50885">
    <property type="entry name" value="HAMP"/>
    <property type="match status" value="1"/>
</dbReference>
<evidence type="ECO:0000313" key="4">
    <source>
        <dbReference type="EMBL" id="GEJ56502.1"/>
    </source>
</evidence>
<dbReference type="InterPro" id="IPR052016">
    <property type="entry name" value="Bact_Sigma-Reg"/>
</dbReference>
<accession>A0A7I9VJB2</accession>
<evidence type="ECO:0000313" key="5">
    <source>
        <dbReference type="Proteomes" id="UP000503640"/>
    </source>
</evidence>
<keyword evidence="2" id="KW-0812">Transmembrane</keyword>
<name>A0A7I9VJB2_9BACT</name>
<dbReference type="GO" id="GO:0016020">
    <property type="term" value="C:membrane"/>
    <property type="evidence" value="ECO:0007669"/>
    <property type="project" value="InterPro"/>
</dbReference>
<dbReference type="InterPro" id="IPR003660">
    <property type="entry name" value="HAMP_dom"/>
</dbReference>
<dbReference type="CDD" id="cd06225">
    <property type="entry name" value="HAMP"/>
    <property type="match status" value="1"/>
</dbReference>
<dbReference type="Gene3D" id="3.60.40.10">
    <property type="entry name" value="PPM-type phosphatase domain"/>
    <property type="match status" value="1"/>
</dbReference>
<evidence type="ECO:0000256" key="2">
    <source>
        <dbReference type="SAM" id="Phobius"/>
    </source>
</evidence>
<keyword evidence="2" id="KW-0472">Membrane</keyword>